<dbReference type="EMBL" id="CAUOFW020001636">
    <property type="protein sequence ID" value="CAK9146999.1"/>
    <property type="molecule type" value="Genomic_DNA"/>
</dbReference>
<proteinExistence type="predicted"/>
<accession>A0ABC8RPU9</accession>
<keyword evidence="2" id="KW-1185">Reference proteome</keyword>
<feature type="non-terminal residue" evidence="1">
    <location>
        <position position="90"/>
    </location>
</feature>
<evidence type="ECO:0000313" key="1">
    <source>
        <dbReference type="EMBL" id="CAK9146999.1"/>
    </source>
</evidence>
<reference evidence="1 2" key="1">
    <citation type="submission" date="2024-02" db="EMBL/GenBank/DDBJ databases">
        <authorList>
            <person name="Vignale AGUSTIN F."/>
            <person name="Sosa J E."/>
            <person name="Modenutti C."/>
        </authorList>
    </citation>
    <scope>NUCLEOTIDE SEQUENCE [LARGE SCALE GENOMIC DNA]</scope>
</reference>
<comment type="caution">
    <text evidence="1">The sequence shown here is derived from an EMBL/GenBank/DDBJ whole genome shotgun (WGS) entry which is preliminary data.</text>
</comment>
<sequence length="90" mass="10006">MGRSNKNLMSKIRCGRASLQVTVRNSSEELVGGKAKRIEPVSTLFAEATALSIQSFLTFARYRELHRALDRAFLSLPNSITETHAIILKS</sequence>
<protein>
    <submittedName>
        <fullName evidence="1">Uncharacterized protein</fullName>
    </submittedName>
</protein>
<gene>
    <name evidence="1" type="ORF">ILEXP_LOCUS14878</name>
</gene>
<dbReference type="Proteomes" id="UP001642360">
    <property type="component" value="Unassembled WGS sequence"/>
</dbReference>
<organism evidence="1 2">
    <name type="scientific">Ilex paraguariensis</name>
    <name type="common">yerba mate</name>
    <dbReference type="NCBI Taxonomy" id="185542"/>
    <lineage>
        <taxon>Eukaryota</taxon>
        <taxon>Viridiplantae</taxon>
        <taxon>Streptophyta</taxon>
        <taxon>Embryophyta</taxon>
        <taxon>Tracheophyta</taxon>
        <taxon>Spermatophyta</taxon>
        <taxon>Magnoliopsida</taxon>
        <taxon>eudicotyledons</taxon>
        <taxon>Gunneridae</taxon>
        <taxon>Pentapetalae</taxon>
        <taxon>asterids</taxon>
        <taxon>campanulids</taxon>
        <taxon>Aquifoliales</taxon>
        <taxon>Aquifoliaceae</taxon>
        <taxon>Ilex</taxon>
    </lineage>
</organism>
<evidence type="ECO:0000313" key="2">
    <source>
        <dbReference type="Proteomes" id="UP001642360"/>
    </source>
</evidence>
<dbReference type="AlphaFoldDB" id="A0ABC8RPU9"/>
<name>A0ABC8RPU9_9AQUA</name>